<comment type="caution">
    <text evidence="2">The sequence shown here is derived from an EMBL/GenBank/DDBJ whole genome shotgun (WGS) entry which is preliminary data.</text>
</comment>
<keyword evidence="3" id="KW-1185">Reference proteome</keyword>
<protein>
    <submittedName>
        <fullName evidence="2">Uncharacterized protein</fullName>
    </submittedName>
</protein>
<dbReference type="Proteomes" id="UP000823775">
    <property type="component" value="Unassembled WGS sequence"/>
</dbReference>
<dbReference type="EMBL" id="JACEIK010000052">
    <property type="protein sequence ID" value="MCD7448130.1"/>
    <property type="molecule type" value="Genomic_DNA"/>
</dbReference>
<feature type="non-terminal residue" evidence="2">
    <location>
        <position position="1"/>
    </location>
</feature>
<proteinExistence type="predicted"/>
<evidence type="ECO:0000313" key="3">
    <source>
        <dbReference type="Proteomes" id="UP000823775"/>
    </source>
</evidence>
<sequence>GKVQGAPTQAQGHTQHGRKVGRMECVRQLPFTRVGMCNAALDAAEARSGAARSFQHQKWISYIN</sequence>
<organism evidence="2 3">
    <name type="scientific">Datura stramonium</name>
    <name type="common">Jimsonweed</name>
    <name type="synonym">Common thornapple</name>
    <dbReference type="NCBI Taxonomy" id="4076"/>
    <lineage>
        <taxon>Eukaryota</taxon>
        <taxon>Viridiplantae</taxon>
        <taxon>Streptophyta</taxon>
        <taxon>Embryophyta</taxon>
        <taxon>Tracheophyta</taxon>
        <taxon>Spermatophyta</taxon>
        <taxon>Magnoliopsida</taxon>
        <taxon>eudicotyledons</taxon>
        <taxon>Gunneridae</taxon>
        <taxon>Pentapetalae</taxon>
        <taxon>asterids</taxon>
        <taxon>lamiids</taxon>
        <taxon>Solanales</taxon>
        <taxon>Solanaceae</taxon>
        <taxon>Solanoideae</taxon>
        <taxon>Datureae</taxon>
        <taxon>Datura</taxon>
    </lineage>
</organism>
<feature type="compositionally biased region" description="Polar residues" evidence="1">
    <location>
        <begin position="1"/>
        <end position="14"/>
    </location>
</feature>
<reference evidence="2 3" key="1">
    <citation type="journal article" date="2021" name="BMC Genomics">
        <title>Datura genome reveals duplications of psychoactive alkaloid biosynthetic genes and high mutation rate following tissue culture.</title>
        <authorList>
            <person name="Rajewski A."/>
            <person name="Carter-House D."/>
            <person name="Stajich J."/>
            <person name="Litt A."/>
        </authorList>
    </citation>
    <scope>NUCLEOTIDE SEQUENCE [LARGE SCALE GENOMIC DNA]</scope>
    <source>
        <strain evidence="2">AR-01</strain>
    </source>
</reference>
<evidence type="ECO:0000256" key="1">
    <source>
        <dbReference type="SAM" id="MobiDB-lite"/>
    </source>
</evidence>
<name>A0ABS8RQ11_DATST</name>
<gene>
    <name evidence="2" type="ORF">HAX54_038224</name>
</gene>
<feature type="region of interest" description="Disordered" evidence="1">
    <location>
        <begin position="1"/>
        <end position="21"/>
    </location>
</feature>
<evidence type="ECO:0000313" key="2">
    <source>
        <dbReference type="EMBL" id="MCD7448130.1"/>
    </source>
</evidence>
<accession>A0ABS8RQ11</accession>